<reference evidence="2" key="1">
    <citation type="journal article" date="2021" name="Nat. Commun.">
        <title>Genetic determinants of endophytism in the Arabidopsis root mycobiome.</title>
        <authorList>
            <person name="Mesny F."/>
            <person name="Miyauchi S."/>
            <person name="Thiergart T."/>
            <person name="Pickel B."/>
            <person name="Atanasova L."/>
            <person name="Karlsson M."/>
            <person name="Huettel B."/>
            <person name="Barry K.W."/>
            <person name="Haridas S."/>
            <person name="Chen C."/>
            <person name="Bauer D."/>
            <person name="Andreopoulos W."/>
            <person name="Pangilinan J."/>
            <person name="LaButti K."/>
            <person name="Riley R."/>
            <person name="Lipzen A."/>
            <person name="Clum A."/>
            <person name="Drula E."/>
            <person name="Henrissat B."/>
            <person name="Kohler A."/>
            <person name="Grigoriev I.V."/>
            <person name="Martin F.M."/>
            <person name="Hacquard S."/>
        </authorList>
    </citation>
    <scope>NUCLEOTIDE SEQUENCE</scope>
    <source>
        <strain evidence="2">MPI-CAGE-CH-0230</strain>
    </source>
</reference>
<name>A0A9P8Y6K6_9PEZI</name>
<keyword evidence="3" id="KW-1185">Reference proteome</keyword>
<protein>
    <submittedName>
        <fullName evidence="2">Uncharacterized protein</fullName>
    </submittedName>
</protein>
<evidence type="ECO:0000313" key="2">
    <source>
        <dbReference type="EMBL" id="KAH7033060.1"/>
    </source>
</evidence>
<feature type="region of interest" description="Disordered" evidence="1">
    <location>
        <begin position="1"/>
        <end position="93"/>
    </location>
</feature>
<comment type="caution">
    <text evidence="2">The sequence shown here is derived from an EMBL/GenBank/DDBJ whole genome shotgun (WGS) entry which is preliminary data.</text>
</comment>
<evidence type="ECO:0000313" key="3">
    <source>
        <dbReference type="Proteomes" id="UP000756346"/>
    </source>
</evidence>
<accession>A0A9P8Y6K6</accession>
<dbReference type="Proteomes" id="UP000756346">
    <property type="component" value="Unassembled WGS sequence"/>
</dbReference>
<sequence length="228" mass="25376">MSSHEDDRWQPTPLATVERSQARRIRVAERPKPTRQRLPDSLASPPRRPRSKAQTPPPAYEAVSSLARPVGTPRASSTPRWQEPSEDAFSSRGVQPGVQCGSQVFAVSQGMSETDKRQLILLLLNQCDEVAVRELAQGAETLITMVTHAAANRRSAFFDLGVAREVHCAKYQGSLIAQLQMEAGIMVLLFDWNREEAFDTHDAERQVEAGIEYALKVKQVQELCRTLG</sequence>
<dbReference type="GeneID" id="70186201"/>
<dbReference type="RefSeq" id="XP_046013892.1">
    <property type="nucleotide sequence ID" value="XM_046156655.1"/>
</dbReference>
<proteinExistence type="predicted"/>
<dbReference type="EMBL" id="JAGTJQ010000004">
    <property type="protein sequence ID" value="KAH7033060.1"/>
    <property type="molecule type" value="Genomic_DNA"/>
</dbReference>
<evidence type="ECO:0000256" key="1">
    <source>
        <dbReference type="SAM" id="MobiDB-lite"/>
    </source>
</evidence>
<organism evidence="2 3">
    <name type="scientific">Microdochium trichocladiopsis</name>
    <dbReference type="NCBI Taxonomy" id="1682393"/>
    <lineage>
        <taxon>Eukaryota</taxon>
        <taxon>Fungi</taxon>
        <taxon>Dikarya</taxon>
        <taxon>Ascomycota</taxon>
        <taxon>Pezizomycotina</taxon>
        <taxon>Sordariomycetes</taxon>
        <taxon>Xylariomycetidae</taxon>
        <taxon>Xylariales</taxon>
        <taxon>Microdochiaceae</taxon>
        <taxon>Microdochium</taxon>
    </lineage>
</organism>
<gene>
    <name evidence="2" type="ORF">B0I36DRAFT_348176</name>
</gene>
<dbReference type="AlphaFoldDB" id="A0A9P8Y6K6"/>